<feature type="domain" description="Ig-like" evidence="9">
    <location>
        <begin position="250"/>
        <end position="296"/>
    </location>
</feature>
<feature type="region of interest" description="Disordered" evidence="7">
    <location>
        <begin position="434"/>
        <end position="454"/>
    </location>
</feature>
<dbReference type="PANTHER" id="PTHR12289:SF41">
    <property type="entry name" value="FAILED AXON CONNECTIONS-RELATED"/>
    <property type="match status" value="1"/>
</dbReference>
<evidence type="ECO:0000256" key="7">
    <source>
        <dbReference type="SAM" id="MobiDB-lite"/>
    </source>
</evidence>
<feature type="non-terminal residue" evidence="10">
    <location>
        <position position="1"/>
    </location>
</feature>
<dbReference type="InterPro" id="IPR050931">
    <property type="entry name" value="Mito_Protein_Transport_Metaxin"/>
</dbReference>
<dbReference type="GeneID" id="81603974"/>
<dbReference type="PROSITE" id="PS50835">
    <property type="entry name" value="IG_LIKE"/>
    <property type="match status" value="1"/>
</dbReference>
<dbReference type="GO" id="GO:0015031">
    <property type="term" value="P:protein transport"/>
    <property type="evidence" value="ECO:0007669"/>
    <property type="project" value="UniProtKB-KW"/>
</dbReference>
<evidence type="ECO:0000256" key="2">
    <source>
        <dbReference type="ARBA" id="ARBA00022448"/>
    </source>
</evidence>
<dbReference type="PANTHER" id="PTHR12289">
    <property type="entry name" value="METAXIN RELATED"/>
    <property type="match status" value="1"/>
</dbReference>
<comment type="subcellular location">
    <subcellularLocation>
        <location evidence="1">Mitochondrion outer membrane</location>
    </subcellularLocation>
</comment>
<keyword evidence="5" id="KW-0496">Mitochondrion</keyword>
<accession>A0AAD6BYW7</accession>
<dbReference type="Pfam" id="PF10568">
    <property type="entry name" value="Tom37"/>
    <property type="match status" value="1"/>
</dbReference>
<dbReference type="Pfam" id="PF17171">
    <property type="entry name" value="GST_C_6"/>
    <property type="match status" value="1"/>
</dbReference>
<dbReference type="GO" id="GO:0001401">
    <property type="term" value="C:SAM complex"/>
    <property type="evidence" value="ECO:0007669"/>
    <property type="project" value="InterPro"/>
</dbReference>
<evidence type="ECO:0000256" key="8">
    <source>
        <dbReference type="SAM" id="Phobius"/>
    </source>
</evidence>
<gene>
    <name evidence="10" type="ORF">N7458_010349</name>
</gene>
<keyword evidence="3" id="KW-1000">Mitochondrion outer membrane</keyword>
<evidence type="ECO:0000313" key="10">
    <source>
        <dbReference type="EMBL" id="KAJ5439351.1"/>
    </source>
</evidence>
<dbReference type="InterPro" id="IPR033468">
    <property type="entry name" value="Metaxin_GST"/>
</dbReference>
<evidence type="ECO:0000313" key="11">
    <source>
        <dbReference type="Proteomes" id="UP001213681"/>
    </source>
</evidence>
<dbReference type="RefSeq" id="XP_056762580.1">
    <property type="nucleotide sequence ID" value="XM_056913731.1"/>
</dbReference>
<organism evidence="10 11">
    <name type="scientific">Penicillium daleae</name>
    <dbReference type="NCBI Taxonomy" id="63821"/>
    <lineage>
        <taxon>Eukaryota</taxon>
        <taxon>Fungi</taxon>
        <taxon>Dikarya</taxon>
        <taxon>Ascomycota</taxon>
        <taxon>Pezizomycotina</taxon>
        <taxon>Eurotiomycetes</taxon>
        <taxon>Eurotiomycetidae</taxon>
        <taxon>Eurotiales</taxon>
        <taxon>Aspergillaceae</taxon>
        <taxon>Penicillium</taxon>
    </lineage>
</organism>
<dbReference type="EMBL" id="JAPVEA010000008">
    <property type="protein sequence ID" value="KAJ5439351.1"/>
    <property type="molecule type" value="Genomic_DNA"/>
</dbReference>
<evidence type="ECO:0000256" key="5">
    <source>
        <dbReference type="ARBA" id="ARBA00023128"/>
    </source>
</evidence>
<dbReference type="AlphaFoldDB" id="A0AAD6BYW7"/>
<feature type="compositionally biased region" description="Basic residues" evidence="7">
    <location>
        <begin position="437"/>
        <end position="454"/>
    </location>
</feature>
<comment type="caution">
    <text evidence="10">The sequence shown here is derived from an EMBL/GenBank/DDBJ whole genome shotgun (WGS) entry which is preliminary data.</text>
</comment>
<keyword evidence="6 8" id="KW-0472">Membrane</keyword>
<keyword evidence="11" id="KW-1185">Reference proteome</keyword>
<dbReference type="Proteomes" id="UP001213681">
    <property type="component" value="Unassembled WGS sequence"/>
</dbReference>
<reference evidence="10" key="1">
    <citation type="submission" date="2022-12" db="EMBL/GenBank/DDBJ databases">
        <authorList>
            <person name="Petersen C."/>
        </authorList>
    </citation>
    <scope>NUCLEOTIDE SEQUENCE</scope>
    <source>
        <strain evidence="10">IBT 16125</strain>
    </source>
</reference>
<evidence type="ECO:0000256" key="1">
    <source>
        <dbReference type="ARBA" id="ARBA00004294"/>
    </source>
</evidence>
<evidence type="ECO:0000256" key="4">
    <source>
        <dbReference type="ARBA" id="ARBA00022927"/>
    </source>
</evidence>
<dbReference type="CDD" id="cd03078">
    <property type="entry name" value="GST_N_Metaxin1_like"/>
    <property type="match status" value="1"/>
</dbReference>
<dbReference type="GO" id="GO:0007005">
    <property type="term" value="P:mitochondrion organization"/>
    <property type="evidence" value="ECO:0007669"/>
    <property type="project" value="TreeGrafter"/>
</dbReference>
<keyword evidence="2" id="KW-0813">Transport</keyword>
<name>A0AAD6BYW7_9EURO</name>
<evidence type="ECO:0000256" key="6">
    <source>
        <dbReference type="ARBA" id="ARBA00023136"/>
    </source>
</evidence>
<keyword evidence="8" id="KW-1133">Transmembrane helix</keyword>
<keyword evidence="8" id="KW-0812">Transmembrane</keyword>
<proteinExistence type="predicted"/>
<dbReference type="InterPro" id="IPR019564">
    <property type="entry name" value="Sam37/metaxin_N"/>
</dbReference>
<sequence length="454" mass="49361">MGNVNTRDSPAANPLEVSPRAALHSPAKATMVLQLHVWGPAFTLPSIEAQCLAAIAYCSLALPKGSWELVATSDPSVSPTGELPALQDGSTWVSRFRNIVDYLRQYSNGEWDLDRELDETARADSIAFSSFIESRGQVLLDLSLYVSSQNYYGNTSPAYGNLLQWPNQWILPPKLHGAAKARTEHLGVSSLDLQAMEEQRQREHSAAVAAGRVPKNLIAPPRDTVSKLLGRTAQQNHFRLEALTGEFLEPLEAMLGHKAYLLTANEGDTLSSLDCVALGYLSLALVPELTFPWLRDAMRTKSPRLTAYTERVRRRCFGQSPVEVTHAFSPESAPSSPLPWRTPSRISVAAVGTTLLDTLADSTPLLRNLRRFNGLKAGAQSPDADLSGLERTAVSQAADAGKNDLYASVAAVVGGVAVLVGYMFHIGMIATPPVAKKSTRRGKKKRERKRAAKL</sequence>
<evidence type="ECO:0000256" key="3">
    <source>
        <dbReference type="ARBA" id="ARBA00022787"/>
    </source>
</evidence>
<dbReference type="InterPro" id="IPR007110">
    <property type="entry name" value="Ig-like_dom"/>
</dbReference>
<keyword evidence="4" id="KW-0653">Protein transport</keyword>
<feature type="transmembrane region" description="Helical" evidence="8">
    <location>
        <begin position="405"/>
        <end position="435"/>
    </location>
</feature>
<reference evidence="10" key="2">
    <citation type="journal article" date="2023" name="IMA Fungus">
        <title>Comparative genomic study of the Penicillium genus elucidates a diverse pangenome and 15 lateral gene transfer events.</title>
        <authorList>
            <person name="Petersen C."/>
            <person name="Sorensen T."/>
            <person name="Nielsen M.R."/>
            <person name="Sondergaard T.E."/>
            <person name="Sorensen J.L."/>
            <person name="Fitzpatrick D.A."/>
            <person name="Frisvad J.C."/>
            <person name="Nielsen K.L."/>
        </authorList>
    </citation>
    <scope>NUCLEOTIDE SEQUENCE</scope>
    <source>
        <strain evidence="10">IBT 16125</strain>
    </source>
</reference>
<evidence type="ECO:0000259" key="9">
    <source>
        <dbReference type="PROSITE" id="PS50835"/>
    </source>
</evidence>
<protein>
    <recommendedName>
        <fullName evidence="9">Ig-like domain-containing protein</fullName>
    </recommendedName>
</protein>